<feature type="DNA-binding region" description="H-T-H motif" evidence="2">
    <location>
        <begin position="32"/>
        <end position="51"/>
    </location>
</feature>
<dbReference type="InterPro" id="IPR050624">
    <property type="entry name" value="HTH-type_Tx_Regulator"/>
</dbReference>
<dbReference type="PRINTS" id="PR00455">
    <property type="entry name" value="HTHTETR"/>
</dbReference>
<protein>
    <recommendedName>
        <fullName evidence="3">HTH tetR-type domain-containing protein</fullName>
    </recommendedName>
</protein>
<dbReference type="eggNOG" id="COG1309">
    <property type="taxonomic scope" value="Bacteria"/>
</dbReference>
<dbReference type="STRING" id="1869.MB27_41215"/>
<accession>A0A0A6UA33</accession>
<dbReference type="Gene3D" id="1.10.10.60">
    <property type="entry name" value="Homeodomain-like"/>
    <property type="match status" value="1"/>
</dbReference>
<evidence type="ECO:0000313" key="4">
    <source>
        <dbReference type="EMBL" id="KHD72276.1"/>
    </source>
</evidence>
<evidence type="ECO:0000256" key="2">
    <source>
        <dbReference type="PROSITE-ProRule" id="PRU00335"/>
    </source>
</evidence>
<dbReference type="InterPro" id="IPR001647">
    <property type="entry name" value="HTH_TetR"/>
</dbReference>
<sequence length="206" mass="22381">MGVRQKRAAETREALKAAARAQFVERGYLNTKITDITSAAGRATGVFYDHFSDKEQLLHELLREMHDQAGAHLTGPHPREHDLTDRQELRDHLGASWRVMRDNLPVVTALFESTMSGGPGSDRAWRSLTGDTAVIREHLDWLRERGHTLPGDPTLIAAAIGGMLSMLAYAVLPSGATALSDDEIVDSLTAFVLHGLAGPTAADPNP</sequence>
<dbReference type="AlphaFoldDB" id="A0A0A6UA33"/>
<gene>
    <name evidence="4" type="ORF">MB27_41215</name>
</gene>
<evidence type="ECO:0000256" key="1">
    <source>
        <dbReference type="ARBA" id="ARBA00023125"/>
    </source>
</evidence>
<name>A0A0A6UA33_ACTUT</name>
<dbReference type="GO" id="GO:0003677">
    <property type="term" value="F:DNA binding"/>
    <property type="evidence" value="ECO:0007669"/>
    <property type="project" value="UniProtKB-UniRule"/>
</dbReference>
<dbReference type="InterPro" id="IPR009057">
    <property type="entry name" value="Homeodomain-like_sf"/>
</dbReference>
<feature type="domain" description="HTH tetR-type" evidence="3">
    <location>
        <begin position="9"/>
        <end position="69"/>
    </location>
</feature>
<dbReference type="PANTHER" id="PTHR43479">
    <property type="entry name" value="ACREF/ENVCD OPERON REPRESSOR-RELATED"/>
    <property type="match status" value="1"/>
</dbReference>
<dbReference type="PROSITE" id="PS50977">
    <property type="entry name" value="HTH_TETR_2"/>
    <property type="match status" value="1"/>
</dbReference>
<dbReference type="EMBL" id="JRTT01000138">
    <property type="protein sequence ID" value="KHD72276.1"/>
    <property type="molecule type" value="Genomic_DNA"/>
</dbReference>
<dbReference type="PANTHER" id="PTHR43479:SF11">
    <property type="entry name" value="ACREF_ENVCD OPERON REPRESSOR-RELATED"/>
    <property type="match status" value="1"/>
</dbReference>
<dbReference type="OrthoDB" id="3237195at2"/>
<dbReference type="SUPFAM" id="SSF46689">
    <property type="entry name" value="Homeodomain-like"/>
    <property type="match status" value="1"/>
</dbReference>
<dbReference type="SUPFAM" id="SSF48498">
    <property type="entry name" value="Tetracyclin repressor-like, C-terminal domain"/>
    <property type="match status" value="1"/>
</dbReference>
<keyword evidence="5" id="KW-1185">Reference proteome</keyword>
<dbReference type="Pfam" id="PF00440">
    <property type="entry name" value="TetR_N"/>
    <property type="match status" value="1"/>
</dbReference>
<dbReference type="Gene3D" id="1.10.357.10">
    <property type="entry name" value="Tetracycline Repressor, domain 2"/>
    <property type="match status" value="1"/>
</dbReference>
<evidence type="ECO:0000313" key="5">
    <source>
        <dbReference type="Proteomes" id="UP000054537"/>
    </source>
</evidence>
<keyword evidence="1 2" id="KW-0238">DNA-binding</keyword>
<proteinExistence type="predicted"/>
<dbReference type="Proteomes" id="UP000054537">
    <property type="component" value="Unassembled WGS sequence"/>
</dbReference>
<comment type="caution">
    <text evidence="4">The sequence shown here is derived from an EMBL/GenBank/DDBJ whole genome shotgun (WGS) entry which is preliminary data.</text>
</comment>
<organism evidence="4 5">
    <name type="scientific">Actinoplanes utahensis</name>
    <dbReference type="NCBI Taxonomy" id="1869"/>
    <lineage>
        <taxon>Bacteria</taxon>
        <taxon>Bacillati</taxon>
        <taxon>Actinomycetota</taxon>
        <taxon>Actinomycetes</taxon>
        <taxon>Micromonosporales</taxon>
        <taxon>Micromonosporaceae</taxon>
        <taxon>Actinoplanes</taxon>
    </lineage>
</organism>
<dbReference type="RefSeq" id="WP_043533633.1">
    <property type="nucleotide sequence ID" value="NZ_BAABKU010000055.1"/>
</dbReference>
<dbReference type="InterPro" id="IPR036271">
    <property type="entry name" value="Tet_transcr_reg_TetR-rel_C_sf"/>
</dbReference>
<evidence type="ECO:0000259" key="3">
    <source>
        <dbReference type="PROSITE" id="PS50977"/>
    </source>
</evidence>
<reference evidence="4 5" key="1">
    <citation type="submission" date="2014-10" db="EMBL/GenBank/DDBJ databases">
        <title>Draft genome sequence of Actinoplanes utahensis NRRL 12052.</title>
        <authorList>
            <person name="Velasco-Bucheli B."/>
            <person name="del Cerro C."/>
            <person name="Hormigo D."/>
            <person name="Garcia J.L."/>
            <person name="Acebal C."/>
            <person name="Arroyo M."/>
            <person name="de la Mata I."/>
        </authorList>
    </citation>
    <scope>NUCLEOTIDE SEQUENCE [LARGE SCALE GENOMIC DNA]</scope>
    <source>
        <strain evidence="4 5">NRRL 12052</strain>
    </source>
</reference>